<dbReference type="Pfam" id="PF00326">
    <property type="entry name" value="Peptidase_S9"/>
    <property type="match status" value="1"/>
</dbReference>
<dbReference type="EMBL" id="BSSU01000015">
    <property type="protein sequence ID" value="GLX83389.1"/>
    <property type="molecule type" value="Genomic_DNA"/>
</dbReference>
<keyword evidence="5" id="KW-1185">Reference proteome</keyword>
<evidence type="ECO:0000313" key="5">
    <source>
        <dbReference type="Proteomes" id="UP001157133"/>
    </source>
</evidence>
<feature type="domain" description="Peptidase S9 prolyl oligopeptidase catalytic" evidence="2">
    <location>
        <begin position="569"/>
        <end position="767"/>
    </location>
</feature>
<sequence>MKISFALKLASVSLLAFSISACQTSSVEQANSVTPNTSALSLEQIYKEKVFKSESIGRIRWLKDGSGYTAIENSTITTTTESGEEQAIGKDIAVYKPDTLARSVLVSASELTPEGAESPLTIDDYIWSEDRHKLLIYTNSKKVWRSNSRGDYWLFDLQSKKLKQLGGTMASPSNLMFAKFSPEGDKVAYVFNNEIYVESIENNQITALTNSSGNGIINGLFDWVYEEEFIIKDGFRWSPDGSKIAYWQLDTSGSKDFIMINNTDELYPTIAKFPYPKVGETNALARVGIVSLADQNTVWADLPNNSREMYVPRMNWTGNSNEVLVQHLNRKQDTNILYLTNVNSGKSKAIYTEKDEHFLDGITDAIWLADGKSFIWTSEQAGWRHFYKISRDGTKKLDLTPGEFDTVDLIKVDEKHGWLYYSASPENVSQRYLYRSKLDASIVNQKVTPEAFSGSNSYYLSDDGQWAIHTHSSVEQPLRKFLINVEGHKQQHQLMDNDGLTQKVNEMALASTEFFQVNAQDGVVLDGYLMKPVDFDPNKKYPIIFYVYGEAWGQTVQDRWRGNAFFWDQLLTQKGFLVASIDNRGTRAPKGREWRKQVYGAIGVLSSRDQSDALKEMAKRWSFIDSERVGIWGHSGGGSMTLNMMFRYPEQYHVGISSAPVPDQKLYDTIYQERYSGLLPDYEEGYKQGSPITHAKNLQGDLLLIHGTGDDNVHYQGAERLINELIKHNKEFDFMSYPNRSHSLREGEGTTLHIKTMMTNYFVEHLKP</sequence>
<accession>A0ABQ6H7D7</accession>
<dbReference type="PROSITE" id="PS51257">
    <property type="entry name" value="PROKAR_LIPOPROTEIN"/>
    <property type="match status" value="1"/>
</dbReference>
<dbReference type="InterPro" id="IPR029058">
    <property type="entry name" value="AB_hydrolase_fold"/>
</dbReference>
<evidence type="ECO:0000313" key="4">
    <source>
        <dbReference type="EMBL" id="GLX83389.1"/>
    </source>
</evidence>
<dbReference type="Gene3D" id="3.40.50.1820">
    <property type="entry name" value="alpha/beta hydrolase"/>
    <property type="match status" value="1"/>
</dbReference>
<feature type="domain" description="Dipeptidylpeptidase IV N-terminal" evidence="3">
    <location>
        <begin position="128"/>
        <end position="477"/>
    </location>
</feature>
<gene>
    <name evidence="4" type="primary">dpp4_2</name>
    <name evidence="4" type="ORF">theurythT_28420</name>
</gene>
<dbReference type="PANTHER" id="PTHR11731:SF193">
    <property type="entry name" value="DIPEPTIDYL PEPTIDASE 9"/>
    <property type="match status" value="1"/>
</dbReference>
<dbReference type="InterPro" id="IPR050278">
    <property type="entry name" value="Serine_Prot_S9B/DPPIV"/>
</dbReference>
<feature type="signal peptide" evidence="1">
    <location>
        <begin position="1"/>
        <end position="21"/>
    </location>
</feature>
<dbReference type="InterPro" id="IPR002469">
    <property type="entry name" value="Peptidase_S9B_N"/>
</dbReference>
<dbReference type="Pfam" id="PF00930">
    <property type="entry name" value="DPPIV_N"/>
    <property type="match status" value="1"/>
</dbReference>
<feature type="chain" id="PRO_5045513327" evidence="1">
    <location>
        <begin position="22"/>
        <end position="768"/>
    </location>
</feature>
<protein>
    <submittedName>
        <fullName evidence="4">Peptidase S9</fullName>
    </submittedName>
</protein>
<comment type="caution">
    <text evidence="4">The sequence shown here is derived from an EMBL/GenBank/DDBJ whole genome shotgun (WGS) entry which is preliminary data.</text>
</comment>
<keyword evidence="1" id="KW-0732">Signal</keyword>
<reference evidence="4 5" key="1">
    <citation type="submission" date="2023-03" db="EMBL/GenBank/DDBJ databases">
        <title>Draft genome sequence of Thalassotalea eurytherma JCM 18482T.</title>
        <authorList>
            <person name="Sawabe T."/>
        </authorList>
    </citation>
    <scope>NUCLEOTIDE SEQUENCE [LARGE SCALE GENOMIC DNA]</scope>
    <source>
        <strain evidence="4 5">JCM 18482</strain>
    </source>
</reference>
<name>A0ABQ6H7D7_9GAMM</name>
<dbReference type="RefSeq" id="WP_284208825.1">
    <property type="nucleotide sequence ID" value="NZ_BSSU01000015.1"/>
</dbReference>
<dbReference type="Proteomes" id="UP001157133">
    <property type="component" value="Unassembled WGS sequence"/>
</dbReference>
<evidence type="ECO:0000259" key="3">
    <source>
        <dbReference type="Pfam" id="PF00930"/>
    </source>
</evidence>
<dbReference type="Gene3D" id="2.140.10.30">
    <property type="entry name" value="Dipeptidylpeptidase IV, N-terminal domain"/>
    <property type="match status" value="1"/>
</dbReference>
<evidence type="ECO:0000259" key="2">
    <source>
        <dbReference type="Pfam" id="PF00326"/>
    </source>
</evidence>
<dbReference type="SUPFAM" id="SSF82171">
    <property type="entry name" value="DPP6 N-terminal domain-like"/>
    <property type="match status" value="1"/>
</dbReference>
<evidence type="ECO:0000256" key="1">
    <source>
        <dbReference type="SAM" id="SignalP"/>
    </source>
</evidence>
<dbReference type="InterPro" id="IPR001375">
    <property type="entry name" value="Peptidase_S9_cat"/>
</dbReference>
<organism evidence="4 5">
    <name type="scientific">Thalassotalea eurytherma</name>
    <dbReference type="NCBI Taxonomy" id="1144278"/>
    <lineage>
        <taxon>Bacteria</taxon>
        <taxon>Pseudomonadati</taxon>
        <taxon>Pseudomonadota</taxon>
        <taxon>Gammaproteobacteria</taxon>
        <taxon>Alteromonadales</taxon>
        <taxon>Colwelliaceae</taxon>
        <taxon>Thalassotalea</taxon>
    </lineage>
</organism>
<dbReference type="PANTHER" id="PTHR11731">
    <property type="entry name" value="PROTEASE FAMILY S9B,C DIPEPTIDYL-PEPTIDASE IV-RELATED"/>
    <property type="match status" value="1"/>
</dbReference>
<proteinExistence type="predicted"/>
<dbReference type="SUPFAM" id="SSF53474">
    <property type="entry name" value="alpha/beta-Hydrolases"/>
    <property type="match status" value="1"/>
</dbReference>